<proteinExistence type="predicted"/>
<dbReference type="EMBL" id="JAKKPZ010000146">
    <property type="protein sequence ID" value="KAI1700403.1"/>
    <property type="molecule type" value="Genomic_DNA"/>
</dbReference>
<dbReference type="AlphaFoldDB" id="A0AAD4QZM6"/>
<dbReference type="SMART" id="SM00225">
    <property type="entry name" value="BTB"/>
    <property type="match status" value="1"/>
</dbReference>
<evidence type="ECO:0000313" key="3">
    <source>
        <dbReference type="Proteomes" id="UP001201812"/>
    </source>
</evidence>
<dbReference type="PANTHER" id="PTHR14958">
    <property type="entry name" value="POTASSIUM CHANNEL TETRAMERISATION DOMAIN CONTAINING PROTEIN"/>
    <property type="match status" value="1"/>
</dbReference>
<name>A0AAD4QZM6_9BILA</name>
<sequence length="214" mass="24608">MNGNDSTSTNKWICLNVGGKMFHTTKDTLLRHPGSFLAHLVDSDLPSDTDETGAYLIDRDPEHFRTILNYLRSPVLNLDGHKKVMKELLCEADFYNIQPLVSDIRKAMKNPVHRTEVIILSRFLGIKMGTDYNSAYIIVSEIQDDYEVLQALRQRITLNKSTSPTDKTKYFIKDLSQQSWILIEAVLRSYGFVEESGSDKYGKDVWKYVRTVHE</sequence>
<dbReference type="Gene3D" id="3.30.710.10">
    <property type="entry name" value="Potassium Channel Kv1.1, Chain A"/>
    <property type="match status" value="1"/>
</dbReference>
<dbReference type="GO" id="GO:0097602">
    <property type="term" value="F:cullin family protein binding"/>
    <property type="evidence" value="ECO:0007669"/>
    <property type="project" value="TreeGrafter"/>
</dbReference>
<comment type="caution">
    <text evidence="2">The sequence shown here is derived from an EMBL/GenBank/DDBJ whole genome shotgun (WGS) entry which is preliminary data.</text>
</comment>
<dbReference type="InterPro" id="IPR003131">
    <property type="entry name" value="T1-type_BTB"/>
</dbReference>
<dbReference type="Pfam" id="PF02214">
    <property type="entry name" value="BTB_2"/>
    <property type="match status" value="1"/>
</dbReference>
<dbReference type="GO" id="GO:0031463">
    <property type="term" value="C:Cul3-RING ubiquitin ligase complex"/>
    <property type="evidence" value="ECO:0007669"/>
    <property type="project" value="TreeGrafter"/>
</dbReference>
<dbReference type="FunFam" id="3.30.710.10:FF:000005">
    <property type="entry name" value="Potassium channel tetramerization domain-containing 17"/>
    <property type="match status" value="1"/>
</dbReference>
<dbReference type="PROSITE" id="PS50097">
    <property type="entry name" value="BTB"/>
    <property type="match status" value="1"/>
</dbReference>
<dbReference type="GO" id="GO:0043161">
    <property type="term" value="P:proteasome-mediated ubiquitin-dependent protein catabolic process"/>
    <property type="evidence" value="ECO:0007669"/>
    <property type="project" value="TreeGrafter"/>
</dbReference>
<reference evidence="2" key="1">
    <citation type="submission" date="2022-01" db="EMBL/GenBank/DDBJ databases">
        <title>Genome Sequence Resource for Two Populations of Ditylenchus destructor, the Migratory Endoparasitic Phytonematode.</title>
        <authorList>
            <person name="Zhang H."/>
            <person name="Lin R."/>
            <person name="Xie B."/>
        </authorList>
    </citation>
    <scope>NUCLEOTIDE SEQUENCE</scope>
    <source>
        <strain evidence="2">BazhouSP</strain>
    </source>
</reference>
<dbReference type="InterPro" id="IPR000210">
    <property type="entry name" value="BTB/POZ_dom"/>
</dbReference>
<organism evidence="2 3">
    <name type="scientific">Ditylenchus destructor</name>
    <dbReference type="NCBI Taxonomy" id="166010"/>
    <lineage>
        <taxon>Eukaryota</taxon>
        <taxon>Metazoa</taxon>
        <taxon>Ecdysozoa</taxon>
        <taxon>Nematoda</taxon>
        <taxon>Chromadorea</taxon>
        <taxon>Rhabditida</taxon>
        <taxon>Tylenchina</taxon>
        <taxon>Tylenchomorpha</taxon>
        <taxon>Sphaerularioidea</taxon>
        <taxon>Anguinidae</taxon>
        <taxon>Anguininae</taxon>
        <taxon>Ditylenchus</taxon>
    </lineage>
</organism>
<dbReference type="Proteomes" id="UP001201812">
    <property type="component" value="Unassembled WGS sequence"/>
</dbReference>
<dbReference type="PANTHER" id="PTHR14958:SF29">
    <property type="entry name" value="INSOMNIAC, ISOFORM B"/>
    <property type="match status" value="1"/>
</dbReference>
<dbReference type="GO" id="GO:0005737">
    <property type="term" value="C:cytoplasm"/>
    <property type="evidence" value="ECO:0007669"/>
    <property type="project" value="TreeGrafter"/>
</dbReference>
<gene>
    <name evidence="2" type="ORF">DdX_16739</name>
</gene>
<protein>
    <submittedName>
        <fullName evidence="2">BTB/POZ domain-containing protein</fullName>
    </submittedName>
</protein>
<dbReference type="CDD" id="cd18316">
    <property type="entry name" value="BTB_POZ_KCTD-like"/>
    <property type="match status" value="1"/>
</dbReference>
<feature type="domain" description="BTB" evidence="1">
    <location>
        <begin position="15"/>
        <end position="80"/>
    </location>
</feature>
<keyword evidence="3" id="KW-1185">Reference proteome</keyword>
<dbReference type="InterPro" id="IPR011333">
    <property type="entry name" value="SKP1/BTB/POZ_sf"/>
</dbReference>
<accession>A0AAD4QZM6</accession>
<evidence type="ECO:0000259" key="1">
    <source>
        <dbReference type="PROSITE" id="PS50097"/>
    </source>
</evidence>
<dbReference type="GO" id="GO:0051260">
    <property type="term" value="P:protein homooligomerization"/>
    <property type="evidence" value="ECO:0007669"/>
    <property type="project" value="InterPro"/>
</dbReference>
<evidence type="ECO:0000313" key="2">
    <source>
        <dbReference type="EMBL" id="KAI1700403.1"/>
    </source>
</evidence>
<dbReference type="SUPFAM" id="SSF54695">
    <property type="entry name" value="POZ domain"/>
    <property type="match status" value="1"/>
</dbReference>